<dbReference type="InterPro" id="IPR036390">
    <property type="entry name" value="WH_DNA-bd_sf"/>
</dbReference>
<keyword evidence="3" id="KW-0949">S-adenosyl-L-methionine</keyword>
<dbReference type="PANTHER" id="PTHR43712">
    <property type="entry name" value="PUTATIVE (AFU_ORTHOLOGUE AFUA_4G14580)-RELATED"/>
    <property type="match status" value="1"/>
</dbReference>
<dbReference type="SUPFAM" id="SSF46785">
    <property type="entry name" value="Winged helix' DNA-binding domain"/>
    <property type="match status" value="1"/>
</dbReference>
<evidence type="ECO:0000256" key="4">
    <source>
        <dbReference type="SAM" id="MobiDB-lite"/>
    </source>
</evidence>
<evidence type="ECO:0000313" key="7">
    <source>
        <dbReference type="Proteomes" id="UP000283383"/>
    </source>
</evidence>
<accession>A0A420I8Y7</accession>
<dbReference type="CDD" id="cd02440">
    <property type="entry name" value="AdoMet_MTases"/>
    <property type="match status" value="1"/>
</dbReference>
<dbReference type="Proteomes" id="UP000283383">
    <property type="component" value="Unassembled WGS sequence"/>
</dbReference>
<dbReference type="Pfam" id="PF00891">
    <property type="entry name" value="Methyltransf_2"/>
    <property type="match status" value="1"/>
</dbReference>
<feature type="domain" description="O-methyltransferase C-terminal" evidence="5">
    <location>
        <begin position="256"/>
        <end position="457"/>
    </location>
</feature>
<dbReference type="InterPro" id="IPR001077">
    <property type="entry name" value="COMT_C"/>
</dbReference>
<keyword evidence="7" id="KW-1185">Reference proteome</keyword>
<proteinExistence type="predicted"/>
<reference evidence="6 7" key="1">
    <citation type="journal article" date="2018" name="BMC Genomics">
        <title>Comparative genome analyses reveal sequence features reflecting distinct modes of host-adaptation between dicot and monocot powdery mildew.</title>
        <authorList>
            <person name="Wu Y."/>
            <person name="Ma X."/>
            <person name="Pan Z."/>
            <person name="Kale S.D."/>
            <person name="Song Y."/>
            <person name="King H."/>
            <person name="Zhang Q."/>
            <person name="Presley C."/>
            <person name="Deng X."/>
            <person name="Wei C.I."/>
            <person name="Xiao S."/>
        </authorList>
    </citation>
    <scope>NUCLEOTIDE SEQUENCE [LARGE SCALE GENOMIC DNA]</scope>
    <source>
        <strain evidence="6">UMSG3</strain>
    </source>
</reference>
<dbReference type="SUPFAM" id="SSF53335">
    <property type="entry name" value="S-adenosyl-L-methionine-dependent methyltransferases"/>
    <property type="match status" value="1"/>
</dbReference>
<dbReference type="GO" id="GO:0008171">
    <property type="term" value="F:O-methyltransferase activity"/>
    <property type="evidence" value="ECO:0007669"/>
    <property type="project" value="InterPro"/>
</dbReference>
<dbReference type="Gene3D" id="1.10.10.10">
    <property type="entry name" value="Winged helix-like DNA-binding domain superfamily/Winged helix DNA-binding domain"/>
    <property type="match status" value="1"/>
</dbReference>
<dbReference type="PANTHER" id="PTHR43712:SF16">
    <property type="entry name" value="O-METHYLTRANSFERASE ELCB"/>
    <property type="match status" value="1"/>
</dbReference>
<organism evidence="6 7">
    <name type="scientific">Golovinomyces cichoracearum</name>
    <dbReference type="NCBI Taxonomy" id="62708"/>
    <lineage>
        <taxon>Eukaryota</taxon>
        <taxon>Fungi</taxon>
        <taxon>Dikarya</taxon>
        <taxon>Ascomycota</taxon>
        <taxon>Pezizomycotina</taxon>
        <taxon>Leotiomycetes</taxon>
        <taxon>Erysiphales</taxon>
        <taxon>Erysiphaceae</taxon>
        <taxon>Golovinomyces</taxon>
    </lineage>
</organism>
<dbReference type="Gene3D" id="3.40.50.150">
    <property type="entry name" value="Vaccinia Virus protein VP39"/>
    <property type="match status" value="1"/>
</dbReference>
<dbReference type="PROSITE" id="PS51683">
    <property type="entry name" value="SAM_OMT_II"/>
    <property type="match status" value="1"/>
</dbReference>
<evidence type="ECO:0000259" key="5">
    <source>
        <dbReference type="Pfam" id="PF00891"/>
    </source>
</evidence>
<dbReference type="GO" id="GO:0032259">
    <property type="term" value="P:methylation"/>
    <property type="evidence" value="ECO:0007669"/>
    <property type="project" value="UniProtKB-KW"/>
</dbReference>
<evidence type="ECO:0000256" key="1">
    <source>
        <dbReference type="ARBA" id="ARBA00022603"/>
    </source>
</evidence>
<dbReference type="STRING" id="62708.A0A420I8Y7"/>
<evidence type="ECO:0000256" key="2">
    <source>
        <dbReference type="ARBA" id="ARBA00022679"/>
    </source>
</evidence>
<dbReference type="AlphaFoldDB" id="A0A420I8Y7"/>
<dbReference type="InterPro" id="IPR036388">
    <property type="entry name" value="WH-like_DNA-bd_sf"/>
</dbReference>
<comment type="caution">
    <text evidence="6">The sequence shown here is derived from an EMBL/GenBank/DDBJ whole genome shotgun (WGS) entry which is preliminary data.</text>
</comment>
<keyword evidence="2 6" id="KW-0808">Transferase</keyword>
<evidence type="ECO:0000256" key="3">
    <source>
        <dbReference type="ARBA" id="ARBA00022691"/>
    </source>
</evidence>
<dbReference type="InterPro" id="IPR029063">
    <property type="entry name" value="SAM-dependent_MTases_sf"/>
</dbReference>
<keyword evidence="1 6" id="KW-0489">Methyltransferase</keyword>
<name>A0A420I8Y7_9PEZI</name>
<sequence>MSLTKIAIEILEAAKAIDRELDIKPRTSQQYTTNPTSIFKFSRKSCRIRQAFKSFFGKSERSSHGNSALHKGKHIDTPSRSSGESEEIPELSLFERYSQLPENQTPTRDKLLDKCHQIKTLIETPEAALINIYTNWTELVSLETICHFRIFEAIPPTGSATYSEIAAYARIPRDFAVRFIRINILNGIFSEPFPGHVYHTPRSRWLLTRGPGLLDLIELNCRELAPAGLQYPEVIEKYGAAQEPNESPFALANDNLPFFEVLARDEKRRLRFGRGMQYLTSAECYDVRHILEGYDWAAVDTPGARVLDVGGGLGHISALIAASTKELHFTVQDLPPVIADAVANKSDLAEPSLLDRISFLPLSFFTPHPSSSPAFDVVFLRWIIHNWSDKYTCQIFRAMIPALRKGSQVLIIEYLLDDQCFGVNMSYAFSLRIDMMMGVGFGSKERSARGIRELMNEVAHEFGGSWSNWSVTRPKSSLISFISAIWDGV</sequence>
<evidence type="ECO:0000313" key="6">
    <source>
        <dbReference type="EMBL" id="RKF66815.1"/>
    </source>
</evidence>
<feature type="region of interest" description="Disordered" evidence="4">
    <location>
        <begin position="57"/>
        <end position="85"/>
    </location>
</feature>
<gene>
    <name evidence="6" type="ORF">GcM3_110014</name>
</gene>
<dbReference type="InterPro" id="IPR016461">
    <property type="entry name" value="COMT-like"/>
</dbReference>
<protein>
    <submittedName>
        <fullName evidence="6">O-methyltransferase bik3</fullName>
    </submittedName>
</protein>
<dbReference type="EMBL" id="MCBQ01011071">
    <property type="protein sequence ID" value="RKF66815.1"/>
    <property type="molecule type" value="Genomic_DNA"/>
</dbReference>